<evidence type="ECO:0000313" key="3">
    <source>
        <dbReference type="Proteomes" id="UP000638849"/>
    </source>
</evidence>
<gene>
    <name evidence="2" type="ORF">JBF12_48880</name>
</gene>
<evidence type="ECO:0000256" key="1">
    <source>
        <dbReference type="SAM" id="MobiDB-lite"/>
    </source>
</evidence>
<reference evidence="2 3" key="1">
    <citation type="submission" date="2020-12" db="EMBL/GenBank/DDBJ databases">
        <authorList>
            <person name="Kusuma A.B."/>
            <person name="Nouioui I."/>
            <person name="Goodfellow M."/>
        </authorList>
    </citation>
    <scope>NUCLEOTIDE SEQUENCE [LARGE SCALE GENOMIC DNA]</scope>
    <source>
        <strain evidence="2 3">DSM 41764</strain>
    </source>
</reference>
<name>A0ABS0RTD1_9ACTN</name>
<evidence type="ECO:0000313" key="2">
    <source>
        <dbReference type="EMBL" id="MBI0320734.1"/>
    </source>
</evidence>
<feature type="non-terminal residue" evidence="2">
    <location>
        <position position="82"/>
    </location>
</feature>
<comment type="caution">
    <text evidence="2">The sequence shown here is derived from an EMBL/GenBank/DDBJ whole genome shotgun (WGS) entry which is preliminary data.</text>
</comment>
<keyword evidence="3" id="KW-1185">Reference proteome</keyword>
<accession>A0ABS0RTD1</accession>
<dbReference type="EMBL" id="JAEEAQ010001826">
    <property type="protein sequence ID" value="MBI0320734.1"/>
    <property type="molecule type" value="Genomic_DNA"/>
</dbReference>
<protein>
    <submittedName>
        <fullName evidence="2">Uncharacterized protein</fullName>
    </submittedName>
</protein>
<proteinExistence type="predicted"/>
<organism evidence="2 3">
    <name type="scientific">Streptomyces javensis</name>
    <dbReference type="NCBI Taxonomy" id="114698"/>
    <lineage>
        <taxon>Bacteria</taxon>
        <taxon>Bacillati</taxon>
        <taxon>Actinomycetota</taxon>
        <taxon>Actinomycetes</taxon>
        <taxon>Kitasatosporales</taxon>
        <taxon>Streptomycetaceae</taxon>
        <taxon>Streptomyces</taxon>
        <taxon>Streptomyces violaceusniger group</taxon>
    </lineage>
</organism>
<dbReference type="Proteomes" id="UP000638849">
    <property type="component" value="Unassembled WGS sequence"/>
</dbReference>
<feature type="non-terminal residue" evidence="2">
    <location>
        <position position="1"/>
    </location>
</feature>
<sequence length="82" mass="8664">DPAVRPLLHTVSAHPGMHGRVADFLDAAAMELEFTGFATEAERAGACAEWVKEVHEGLAGGESEDPAVRPLLHTVSAHPGMH</sequence>
<feature type="region of interest" description="Disordered" evidence="1">
    <location>
        <begin position="59"/>
        <end position="82"/>
    </location>
</feature>